<evidence type="ECO:0000256" key="5">
    <source>
        <dbReference type="ARBA" id="ARBA00021907"/>
    </source>
</evidence>
<dbReference type="InterPro" id="IPR003838">
    <property type="entry name" value="ABC3_permease_C"/>
</dbReference>
<protein>
    <recommendedName>
        <fullName evidence="5 12">Cell division protein FtsX</fullName>
    </recommendedName>
</protein>
<evidence type="ECO:0000259" key="14">
    <source>
        <dbReference type="Pfam" id="PF02687"/>
    </source>
</evidence>
<keyword evidence="7 12" id="KW-0132">Cell division</keyword>
<evidence type="ECO:0000256" key="6">
    <source>
        <dbReference type="ARBA" id="ARBA00022475"/>
    </source>
</evidence>
<proteinExistence type="inferred from homology"/>
<dbReference type="RefSeq" id="WP_185175506.1">
    <property type="nucleotide sequence ID" value="NZ_CP059404.1"/>
</dbReference>
<gene>
    <name evidence="16" type="ORF">H0194_08665</name>
</gene>
<feature type="transmembrane region" description="Helical" evidence="13">
    <location>
        <begin position="21"/>
        <end position="41"/>
    </location>
</feature>
<keyword evidence="9 13" id="KW-1133">Transmembrane helix</keyword>
<evidence type="ECO:0000256" key="7">
    <source>
        <dbReference type="ARBA" id="ARBA00022618"/>
    </source>
</evidence>
<dbReference type="NCBIfam" id="NF038346">
    <property type="entry name" value="FtsX_actino"/>
    <property type="match status" value="1"/>
</dbReference>
<dbReference type="AlphaFoldDB" id="A0A7G7CNG2"/>
<dbReference type="GO" id="GO:0051301">
    <property type="term" value="P:cell division"/>
    <property type="evidence" value="ECO:0007669"/>
    <property type="project" value="UniProtKB-KW"/>
</dbReference>
<feature type="domain" description="ABC3 transporter permease C-terminal" evidence="14">
    <location>
        <begin position="178"/>
        <end position="299"/>
    </location>
</feature>
<dbReference type="Proteomes" id="UP000515743">
    <property type="component" value="Chromosome"/>
</dbReference>
<dbReference type="Gene3D" id="3.30.70.3040">
    <property type="match status" value="1"/>
</dbReference>
<dbReference type="InterPro" id="IPR047929">
    <property type="entry name" value="FtsX_actino"/>
</dbReference>
<dbReference type="InterPro" id="IPR040690">
    <property type="entry name" value="FtsX_ECD"/>
</dbReference>
<keyword evidence="10 12" id="KW-0472">Membrane</keyword>
<comment type="subunit">
    <text evidence="4">Forms a membrane-associated complex with FtsE.</text>
</comment>
<keyword evidence="11 12" id="KW-0131">Cell cycle</keyword>
<dbReference type="PIRSF" id="PIRSF003097">
    <property type="entry name" value="FtsX"/>
    <property type="match status" value="1"/>
</dbReference>
<keyword evidence="17" id="KW-1185">Reference proteome</keyword>
<evidence type="ECO:0000256" key="11">
    <source>
        <dbReference type="ARBA" id="ARBA00023306"/>
    </source>
</evidence>
<dbReference type="GO" id="GO:0005886">
    <property type="term" value="C:plasma membrane"/>
    <property type="evidence" value="ECO:0007669"/>
    <property type="project" value="UniProtKB-SubCell"/>
</dbReference>
<evidence type="ECO:0000256" key="9">
    <source>
        <dbReference type="ARBA" id="ARBA00022989"/>
    </source>
</evidence>
<comment type="similarity">
    <text evidence="3 12">Belongs to the ABC-4 integral membrane protein family. FtsX subfamily.</text>
</comment>
<organism evidence="16 17">
    <name type="scientific">Corynebacterium incognita</name>
    <dbReference type="NCBI Taxonomy" id="2754725"/>
    <lineage>
        <taxon>Bacteria</taxon>
        <taxon>Bacillati</taxon>
        <taxon>Actinomycetota</taxon>
        <taxon>Actinomycetes</taxon>
        <taxon>Mycobacteriales</taxon>
        <taxon>Corynebacteriaceae</taxon>
        <taxon>Corynebacterium</taxon>
    </lineage>
</organism>
<dbReference type="PANTHER" id="PTHR47755">
    <property type="entry name" value="CELL DIVISION PROTEIN FTSX"/>
    <property type="match status" value="1"/>
</dbReference>
<evidence type="ECO:0000256" key="4">
    <source>
        <dbReference type="ARBA" id="ARBA00011160"/>
    </source>
</evidence>
<evidence type="ECO:0000256" key="13">
    <source>
        <dbReference type="SAM" id="Phobius"/>
    </source>
</evidence>
<evidence type="ECO:0000313" key="17">
    <source>
        <dbReference type="Proteomes" id="UP000515743"/>
    </source>
</evidence>
<keyword evidence="6 12" id="KW-1003">Cell membrane</keyword>
<feature type="transmembrane region" description="Helical" evidence="13">
    <location>
        <begin position="177"/>
        <end position="200"/>
    </location>
</feature>
<evidence type="ECO:0000256" key="1">
    <source>
        <dbReference type="ARBA" id="ARBA00003552"/>
    </source>
</evidence>
<dbReference type="InterPro" id="IPR004513">
    <property type="entry name" value="FtsX"/>
</dbReference>
<comment type="subcellular location">
    <subcellularLocation>
        <location evidence="2">Cell membrane</location>
        <topology evidence="2">Multi-pass membrane protein</topology>
    </subcellularLocation>
</comment>
<sequence>MNLKFVVREAFRGLGRNLTMTIALVITTAISIALVVSGILVTDMAKDTKDIYLDRVKVMVQFDDATSANDKDCSTPACADLKGQLEADGNVESVEFRNREQTYERFVELFQETDPILVEETSPDALPAELHIKLKDPSDVTPFEGIEELPQVTAVVDQAEDVRGATGNLDSIRNTTFLIAAAQALAALLLIANMVQIAAFNRREEMSIMRMVGASRWTTQAPFVIEAVLATLAGVLIAGAGIFAAKRYVIDSALGGLYQAQLLAPITNETIWVVWPLVGVAALVVSAIAAGITLRSYVRK</sequence>
<feature type="domain" description="FtsX extracellular" evidence="15">
    <location>
        <begin position="57"/>
        <end position="155"/>
    </location>
</feature>
<evidence type="ECO:0000256" key="3">
    <source>
        <dbReference type="ARBA" id="ARBA00007379"/>
    </source>
</evidence>
<name>A0A7G7CNG2_9CORY</name>
<dbReference type="KEGG" id="cik:H0194_08665"/>
<dbReference type="Pfam" id="PF02687">
    <property type="entry name" value="FtsX"/>
    <property type="match status" value="1"/>
</dbReference>
<feature type="transmembrane region" description="Helical" evidence="13">
    <location>
        <begin position="272"/>
        <end position="294"/>
    </location>
</feature>
<accession>A0A7G7CNG2</accession>
<keyword evidence="8 13" id="KW-0812">Transmembrane</keyword>
<evidence type="ECO:0000313" key="16">
    <source>
        <dbReference type="EMBL" id="QNE89128.1"/>
    </source>
</evidence>
<evidence type="ECO:0000256" key="8">
    <source>
        <dbReference type="ARBA" id="ARBA00022692"/>
    </source>
</evidence>
<dbReference type="EMBL" id="CP059404">
    <property type="protein sequence ID" value="QNE89128.1"/>
    <property type="molecule type" value="Genomic_DNA"/>
</dbReference>
<feature type="transmembrane region" description="Helical" evidence="13">
    <location>
        <begin position="221"/>
        <end position="245"/>
    </location>
</feature>
<evidence type="ECO:0000256" key="12">
    <source>
        <dbReference type="PIRNR" id="PIRNR003097"/>
    </source>
</evidence>
<comment type="function">
    <text evidence="1">Part of the ABC transporter FtsEX involved in cellular division.</text>
</comment>
<evidence type="ECO:0000259" key="15">
    <source>
        <dbReference type="Pfam" id="PF18075"/>
    </source>
</evidence>
<evidence type="ECO:0000256" key="10">
    <source>
        <dbReference type="ARBA" id="ARBA00023136"/>
    </source>
</evidence>
<evidence type="ECO:0000256" key="2">
    <source>
        <dbReference type="ARBA" id="ARBA00004651"/>
    </source>
</evidence>
<reference evidence="16 17" key="1">
    <citation type="submission" date="2020-07" db="EMBL/GenBank/DDBJ databases">
        <title>Complete genome and description of Corynebacterium incognita strain Marseille-Q3630 sp. nov.</title>
        <authorList>
            <person name="Boxberger M."/>
        </authorList>
    </citation>
    <scope>NUCLEOTIDE SEQUENCE [LARGE SCALE GENOMIC DNA]</scope>
    <source>
        <strain evidence="16 17">Marseille-Q3630</strain>
    </source>
</reference>
<dbReference type="Pfam" id="PF18075">
    <property type="entry name" value="FtsX_ECD"/>
    <property type="match status" value="1"/>
</dbReference>
<dbReference type="PANTHER" id="PTHR47755:SF1">
    <property type="entry name" value="CELL DIVISION PROTEIN FTSX"/>
    <property type="match status" value="1"/>
</dbReference>